<evidence type="ECO:0000256" key="2">
    <source>
        <dbReference type="ARBA" id="ARBA00012483"/>
    </source>
</evidence>
<feature type="compositionally biased region" description="Acidic residues" evidence="9">
    <location>
        <begin position="13"/>
        <end position="24"/>
    </location>
</feature>
<evidence type="ECO:0000313" key="12">
    <source>
        <dbReference type="Proteomes" id="UP000245207"/>
    </source>
</evidence>
<feature type="compositionally biased region" description="Low complexity" evidence="9">
    <location>
        <begin position="82"/>
        <end position="96"/>
    </location>
</feature>
<accession>A0A2U1PQ21</accession>
<comment type="caution">
    <text evidence="11">The sequence shown here is derived from an EMBL/GenBank/DDBJ whole genome shotgun (WGS) entry which is preliminary data.</text>
</comment>
<evidence type="ECO:0000256" key="1">
    <source>
        <dbReference type="ARBA" id="ARBA00000900"/>
    </source>
</evidence>
<organism evidence="11 12">
    <name type="scientific">Artemisia annua</name>
    <name type="common">Sweet wormwood</name>
    <dbReference type="NCBI Taxonomy" id="35608"/>
    <lineage>
        <taxon>Eukaryota</taxon>
        <taxon>Viridiplantae</taxon>
        <taxon>Streptophyta</taxon>
        <taxon>Embryophyta</taxon>
        <taxon>Tracheophyta</taxon>
        <taxon>Spermatophyta</taxon>
        <taxon>Magnoliopsida</taxon>
        <taxon>eudicotyledons</taxon>
        <taxon>Gunneridae</taxon>
        <taxon>Pentapetalae</taxon>
        <taxon>asterids</taxon>
        <taxon>campanulids</taxon>
        <taxon>Asterales</taxon>
        <taxon>Asteraceae</taxon>
        <taxon>Asteroideae</taxon>
        <taxon>Anthemideae</taxon>
        <taxon>Artemisiinae</taxon>
        <taxon>Artemisia</taxon>
    </lineage>
</organism>
<evidence type="ECO:0000256" key="7">
    <source>
        <dbReference type="ARBA" id="ARBA00022833"/>
    </source>
</evidence>
<dbReference type="Gene3D" id="3.30.40.10">
    <property type="entry name" value="Zinc/RING finger domain, C3HC4 (zinc finger)"/>
    <property type="match status" value="1"/>
</dbReference>
<keyword evidence="12" id="KW-1185">Reference proteome</keyword>
<dbReference type="InterPro" id="IPR001841">
    <property type="entry name" value="Znf_RING"/>
</dbReference>
<name>A0A2U1PQ21_ARTAN</name>
<evidence type="ECO:0000256" key="9">
    <source>
        <dbReference type="SAM" id="MobiDB-lite"/>
    </source>
</evidence>
<keyword evidence="4" id="KW-0479">Metal-binding</keyword>
<keyword evidence="5 8" id="KW-0863">Zinc-finger</keyword>
<sequence length="242" mass="27062">MGIFCSCFRGAEPDDESVDSDDNEQVQGSSNVVNRNAQDNFALFLHNLTNKCEAVLGKRGTEAGPWSYQGASSSQTAIPQVGSYGSSSSSSGSGISLVRHGKGSNRSRVEPEPFCESNFESVPSEDGSKKYQPEMPPFEKLIKNLNTISQNDEDICPICLEEYTFEDPRIVTKCSHHYHLGCIYEWNERSETCPVCSQVTLSIHPFGLILVKMIEFYIQTRYVFFFTKRLKISTSCSPIYIM</sequence>
<evidence type="ECO:0000313" key="11">
    <source>
        <dbReference type="EMBL" id="PWA87863.1"/>
    </source>
</evidence>
<dbReference type="GO" id="GO:0008270">
    <property type="term" value="F:zinc ion binding"/>
    <property type="evidence" value="ECO:0007669"/>
    <property type="project" value="UniProtKB-KW"/>
</dbReference>
<evidence type="ECO:0000256" key="6">
    <source>
        <dbReference type="ARBA" id="ARBA00022786"/>
    </source>
</evidence>
<evidence type="ECO:0000256" key="4">
    <source>
        <dbReference type="ARBA" id="ARBA00022723"/>
    </source>
</evidence>
<dbReference type="PROSITE" id="PS50089">
    <property type="entry name" value="ZF_RING_2"/>
    <property type="match status" value="1"/>
</dbReference>
<dbReference type="Pfam" id="PF13639">
    <property type="entry name" value="zf-RING_2"/>
    <property type="match status" value="1"/>
</dbReference>
<dbReference type="AlphaFoldDB" id="A0A2U1PQ21"/>
<dbReference type="SMART" id="SM00184">
    <property type="entry name" value="RING"/>
    <property type="match status" value="1"/>
</dbReference>
<dbReference type="OrthoDB" id="8062037at2759"/>
<protein>
    <recommendedName>
        <fullName evidence="2">RING-type E3 ubiquitin transferase</fullName>
        <ecNumber evidence="2">2.3.2.27</ecNumber>
    </recommendedName>
</protein>
<keyword evidence="3" id="KW-0808">Transferase</keyword>
<dbReference type="EMBL" id="PKPP01000870">
    <property type="protein sequence ID" value="PWA87863.1"/>
    <property type="molecule type" value="Genomic_DNA"/>
</dbReference>
<dbReference type="STRING" id="35608.A0A2U1PQ21"/>
<reference evidence="11 12" key="1">
    <citation type="journal article" date="2018" name="Mol. Plant">
        <title>The genome of Artemisia annua provides insight into the evolution of Asteraceae family and artemisinin biosynthesis.</title>
        <authorList>
            <person name="Shen Q."/>
            <person name="Zhang L."/>
            <person name="Liao Z."/>
            <person name="Wang S."/>
            <person name="Yan T."/>
            <person name="Shi P."/>
            <person name="Liu M."/>
            <person name="Fu X."/>
            <person name="Pan Q."/>
            <person name="Wang Y."/>
            <person name="Lv Z."/>
            <person name="Lu X."/>
            <person name="Zhang F."/>
            <person name="Jiang W."/>
            <person name="Ma Y."/>
            <person name="Chen M."/>
            <person name="Hao X."/>
            <person name="Li L."/>
            <person name="Tang Y."/>
            <person name="Lv G."/>
            <person name="Zhou Y."/>
            <person name="Sun X."/>
            <person name="Brodelius P.E."/>
            <person name="Rose J.K.C."/>
            <person name="Tang K."/>
        </authorList>
    </citation>
    <scope>NUCLEOTIDE SEQUENCE [LARGE SCALE GENOMIC DNA]</scope>
    <source>
        <strain evidence="12">cv. Huhao1</strain>
        <tissue evidence="11">Leaf</tissue>
    </source>
</reference>
<comment type="catalytic activity">
    <reaction evidence="1">
        <text>S-ubiquitinyl-[E2 ubiquitin-conjugating enzyme]-L-cysteine + [acceptor protein]-L-lysine = [E2 ubiquitin-conjugating enzyme]-L-cysteine + N(6)-ubiquitinyl-[acceptor protein]-L-lysine.</text>
        <dbReference type="EC" id="2.3.2.27"/>
    </reaction>
</comment>
<evidence type="ECO:0000259" key="10">
    <source>
        <dbReference type="PROSITE" id="PS50089"/>
    </source>
</evidence>
<feature type="domain" description="RING-type" evidence="10">
    <location>
        <begin position="156"/>
        <end position="197"/>
    </location>
</feature>
<dbReference type="Proteomes" id="UP000245207">
    <property type="component" value="Unassembled WGS sequence"/>
</dbReference>
<dbReference type="PANTHER" id="PTHR46463">
    <property type="entry name" value="ZINC FINGER, RING/FYVE/PHD-TYPE"/>
    <property type="match status" value="1"/>
</dbReference>
<dbReference type="InterPro" id="IPR013083">
    <property type="entry name" value="Znf_RING/FYVE/PHD"/>
</dbReference>
<keyword evidence="7" id="KW-0862">Zinc</keyword>
<evidence type="ECO:0000256" key="3">
    <source>
        <dbReference type="ARBA" id="ARBA00022679"/>
    </source>
</evidence>
<evidence type="ECO:0000256" key="8">
    <source>
        <dbReference type="PROSITE-ProRule" id="PRU00175"/>
    </source>
</evidence>
<gene>
    <name evidence="11" type="ORF">CTI12_AA099620</name>
</gene>
<evidence type="ECO:0000256" key="5">
    <source>
        <dbReference type="ARBA" id="ARBA00022771"/>
    </source>
</evidence>
<dbReference type="SUPFAM" id="SSF57850">
    <property type="entry name" value="RING/U-box"/>
    <property type="match status" value="1"/>
</dbReference>
<feature type="region of interest" description="Disordered" evidence="9">
    <location>
        <begin position="12"/>
        <end position="32"/>
    </location>
</feature>
<proteinExistence type="predicted"/>
<feature type="region of interest" description="Disordered" evidence="9">
    <location>
        <begin position="77"/>
        <end position="130"/>
    </location>
</feature>
<dbReference type="EC" id="2.3.2.27" evidence="2"/>
<dbReference type="PANTHER" id="PTHR46463:SF38">
    <property type="entry name" value="RING_U-BOX SUPERFAMILY PROTEIN-RELATED"/>
    <property type="match status" value="1"/>
</dbReference>
<dbReference type="GO" id="GO:0061630">
    <property type="term" value="F:ubiquitin protein ligase activity"/>
    <property type="evidence" value="ECO:0007669"/>
    <property type="project" value="UniProtKB-EC"/>
</dbReference>
<keyword evidence="6" id="KW-0833">Ubl conjugation pathway</keyword>